<dbReference type="EMBL" id="QOKY01000173">
    <property type="protein sequence ID" value="RMZ54650.1"/>
    <property type="molecule type" value="Genomic_DNA"/>
</dbReference>
<dbReference type="GeneID" id="23618330"/>
<keyword evidence="8" id="KW-0539">Nucleus</keyword>
<dbReference type="GO" id="GO:0005694">
    <property type="term" value="C:chromosome"/>
    <property type="evidence" value="ECO:0007669"/>
    <property type="project" value="UniProtKB-SubCell"/>
</dbReference>
<dbReference type="RefSeq" id="XP_011401185.1">
    <property type="nucleotide sequence ID" value="XM_011402883.1"/>
</dbReference>
<evidence type="ECO:0000313" key="11">
    <source>
        <dbReference type="EMBL" id="JAT70273.1"/>
    </source>
</evidence>
<protein>
    <recommendedName>
        <fullName evidence="3">Coiled-coil domain-containing protein 86</fullName>
    </recommendedName>
</protein>
<evidence type="ECO:0000256" key="7">
    <source>
        <dbReference type="ARBA" id="ARBA00023054"/>
    </source>
</evidence>
<dbReference type="EMBL" id="GDKF01008349">
    <property type="protein sequence ID" value="JAT70273.1"/>
    <property type="molecule type" value="Transcribed_RNA"/>
</dbReference>
<keyword evidence="14" id="KW-1185">Reference proteome</keyword>
<evidence type="ECO:0000256" key="6">
    <source>
        <dbReference type="ARBA" id="ARBA00022934"/>
    </source>
</evidence>
<dbReference type="KEGG" id="apro:F751_6939"/>
<evidence type="ECO:0000256" key="3">
    <source>
        <dbReference type="ARBA" id="ARBA00016738"/>
    </source>
</evidence>
<evidence type="ECO:0000256" key="8">
    <source>
        <dbReference type="ARBA" id="ARBA00023242"/>
    </source>
</evidence>
<evidence type="ECO:0000256" key="9">
    <source>
        <dbReference type="ARBA" id="ARBA00093307"/>
    </source>
</evidence>
<dbReference type="eggNOG" id="ENOG502SDKC">
    <property type="taxonomic scope" value="Eukaryota"/>
</dbReference>
<comment type="subcellular location">
    <subcellularLocation>
        <location evidence="1">Chromosome</location>
    </subcellularLocation>
    <subcellularLocation>
        <location evidence="2">Nucleus</location>
        <location evidence="2">Nucleolus</location>
    </subcellularLocation>
</comment>
<gene>
    <name evidence="13" type="ORF">APUTEX25_003028</name>
    <name evidence="12" type="ORF">F751_6939</name>
    <name evidence="11" type="ORF">g.1172</name>
</gene>
<dbReference type="PANTHER" id="PTHR13557:SF1">
    <property type="entry name" value="COILED-COIL DOMAIN-CONTAINING PROTEIN 86"/>
    <property type="match status" value="1"/>
</dbReference>
<reference evidence="11" key="2">
    <citation type="submission" date="2015-08" db="EMBL/GenBank/DDBJ databases">
        <authorList>
            <person name="Babu N.S."/>
            <person name="Beckwith C.J."/>
            <person name="Beseler K.G."/>
            <person name="Brison A."/>
            <person name="Carone J.V."/>
            <person name="Caskin T.P."/>
            <person name="Diamond M."/>
            <person name="Durham M.E."/>
            <person name="Foxe J.M."/>
            <person name="Go M."/>
            <person name="Henderson B.A."/>
            <person name="Jones I.B."/>
            <person name="McGettigan J.A."/>
            <person name="Micheletti S.J."/>
            <person name="Nasrallah M.E."/>
            <person name="Ortiz D."/>
            <person name="Piller C.R."/>
            <person name="Privatt S.R."/>
            <person name="Schneider S.L."/>
            <person name="Sharp S."/>
            <person name="Smith T.C."/>
            <person name="Stanton J.D."/>
            <person name="Ullery H.E."/>
            <person name="Wilson R.J."/>
            <person name="Serrano M.G."/>
            <person name="Buck G."/>
            <person name="Lee V."/>
            <person name="Wang Y."/>
            <person name="Carvalho R."/>
            <person name="Voegtly L."/>
            <person name="Shi R."/>
            <person name="Duckworth R."/>
            <person name="Johnson A."/>
            <person name="Loviza R."/>
            <person name="Walstead R."/>
            <person name="Shah Z."/>
            <person name="Kiflezghi M."/>
            <person name="Wade K."/>
            <person name="Ball S.L."/>
            <person name="Bradley K.W."/>
            <person name="Asai D.J."/>
            <person name="Bowman C.A."/>
            <person name="Russell D.A."/>
            <person name="Pope W.H."/>
            <person name="Jacobs-Sera D."/>
            <person name="Hendrix R.W."/>
            <person name="Hatfull G.F."/>
        </authorList>
    </citation>
    <scope>NUCLEOTIDE SEQUENCE</scope>
</reference>
<organism evidence="12 14">
    <name type="scientific">Auxenochlorella protothecoides</name>
    <name type="common">Green microalga</name>
    <name type="synonym">Chlorella protothecoides</name>
    <dbReference type="NCBI Taxonomy" id="3075"/>
    <lineage>
        <taxon>Eukaryota</taxon>
        <taxon>Viridiplantae</taxon>
        <taxon>Chlorophyta</taxon>
        <taxon>core chlorophytes</taxon>
        <taxon>Trebouxiophyceae</taxon>
        <taxon>Chlorellales</taxon>
        <taxon>Chlorellaceae</taxon>
        <taxon>Auxenochlorella</taxon>
    </lineage>
</organism>
<evidence type="ECO:0000256" key="4">
    <source>
        <dbReference type="ARBA" id="ARBA00022454"/>
    </source>
</evidence>
<evidence type="ECO:0000256" key="10">
    <source>
        <dbReference type="SAM" id="MobiDB-lite"/>
    </source>
</evidence>
<reference evidence="13" key="5">
    <citation type="submission" date="2018-11" db="EMBL/GenBank/DDBJ databases">
        <title>Characterization of plant carbon substrate utilization by Auxenochlorella protothecoides.</title>
        <authorList>
            <person name="Vogler B.W."/>
            <person name="Starkenburg S.R."/>
            <person name="Sudasinghe N."/>
            <person name="Schambach J.Y."/>
            <person name="Rollin J.A."/>
            <person name="Pattathil S."/>
            <person name="Barry A.N."/>
        </authorList>
    </citation>
    <scope>NUCLEOTIDE SEQUENCE [LARGE SCALE GENOMIC DNA]</scope>
    <source>
        <strain evidence="13">UTEX 25</strain>
    </source>
</reference>
<evidence type="ECO:0000313" key="14">
    <source>
        <dbReference type="Proteomes" id="UP000028924"/>
    </source>
</evidence>
<keyword evidence="7" id="KW-0175">Coiled coil</keyword>
<accession>A0A087SR18</accession>
<dbReference type="Proteomes" id="UP000028924">
    <property type="component" value="Unassembled WGS sequence"/>
</dbReference>
<keyword evidence="6" id="KW-0164">Citrullination</keyword>
<dbReference type="InterPro" id="IPR026570">
    <property type="entry name" value="CCDC86"/>
</dbReference>
<dbReference type="Proteomes" id="UP000279271">
    <property type="component" value="Unassembled WGS sequence"/>
</dbReference>
<evidence type="ECO:0000256" key="2">
    <source>
        <dbReference type="ARBA" id="ARBA00004604"/>
    </source>
</evidence>
<keyword evidence="4" id="KW-0158">Chromosome</keyword>
<evidence type="ECO:0000313" key="13">
    <source>
        <dbReference type="EMBL" id="RMZ54650.1"/>
    </source>
</evidence>
<evidence type="ECO:0000313" key="15">
    <source>
        <dbReference type="Proteomes" id="UP000279271"/>
    </source>
</evidence>
<reference evidence="12 14" key="1">
    <citation type="journal article" date="2014" name="BMC Genomics">
        <title>Oil accumulation mechanisms of the oleaginous microalga Chlorella protothecoides revealed through its genome, transcriptomes, and proteomes.</title>
        <authorList>
            <person name="Gao C."/>
            <person name="Wang Y."/>
            <person name="Shen Y."/>
            <person name="Yan D."/>
            <person name="He X."/>
            <person name="Dai J."/>
            <person name="Wu Q."/>
        </authorList>
    </citation>
    <scope>NUCLEOTIDE SEQUENCE [LARGE SCALE GENOMIC DNA]</scope>
    <source>
        <strain evidence="12 14">0710</strain>
    </source>
</reference>
<proteinExistence type="predicted"/>
<evidence type="ECO:0000313" key="12">
    <source>
        <dbReference type="EMBL" id="KFM28172.1"/>
    </source>
</evidence>
<dbReference type="PANTHER" id="PTHR13557">
    <property type="entry name" value="COILED-COIL DOMAIN-CONTAINING PROTEIN 86"/>
    <property type="match status" value="1"/>
</dbReference>
<feature type="region of interest" description="Disordered" evidence="10">
    <location>
        <begin position="50"/>
        <end position="105"/>
    </location>
</feature>
<comment type="function">
    <text evidence="9">Required for proper chromosome segregation during mitosis and error-free mitotic progression.</text>
</comment>
<name>A0A087SR18_AUXPR</name>
<dbReference type="OrthoDB" id="514951at2759"/>
<dbReference type="GO" id="GO:0005730">
    <property type="term" value="C:nucleolus"/>
    <property type="evidence" value="ECO:0007669"/>
    <property type="project" value="UniProtKB-SubCell"/>
</dbReference>
<reference evidence="15" key="3">
    <citation type="journal article" date="2018" name="Algal Res.">
        <title>Characterization of plant carbon substrate utilization by Auxenochlorella protothecoides.</title>
        <authorList>
            <person name="Vogler B.W."/>
            <person name="Starkenburg S.R."/>
            <person name="Sudasinghe N."/>
            <person name="Schambach J.Y."/>
            <person name="Rollin J.A."/>
            <person name="Pattathil S."/>
            <person name="Barry A.N."/>
        </authorList>
    </citation>
    <scope>NUCLEOTIDE SEQUENCE [LARGE SCALE GENOMIC DNA]</scope>
    <source>
        <strain evidence="15">UTEX 25</strain>
    </source>
</reference>
<keyword evidence="5" id="KW-0597">Phosphoprotein</keyword>
<dbReference type="STRING" id="3075.A0A087SR18"/>
<sequence length="185" mass="21028">MAAEVPVPPQYIPQPVTDFRGFPDGPRGFKVGVTKKGVLGQKRRLEEYEEQVEKEQEEQAMAGEVQPFGPRKKVKHNTHGLAKVSGRSWKQAGERAGTLRNPKLSTSWDEKMRIKAEKASFLEQKRESQAAWKAKKGMLKSQREEVLRKKEENRKKSEVTVRVSSATAKKMQKSKKARKALRTGE</sequence>
<feature type="region of interest" description="Disordered" evidence="10">
    <location>
        <begin position="125"/>
        <end position="185"/>
    </location>
</feature>
<evidence type="ECO:0000256" key="5">
    <source>
        <dbReference type="ARBA" id="ARBA00022553"/>
    </source>
</evidence>
<feature type="compositionally biased region" description="Basic residues" evidence="10">
    <location>
        <begin position="170"/>
        <end position="185"/>
    </location>
</feature>
<dbReference type="EMBL" id="KL662165">
    <property type="protein sequence ID" value="KFM28172.1"/>
    <property type="molecule type" value="Genomic_DNA"/>
</dbReference>
<evidence type="ECO:0000256" key="1">
    <source>
        <dbReference type="ARBA" id="ARBA00004286"/>
    </source>
</evidence>
<dbReference type="AlphaFoldDB" id="A0A087SR18"/>
<feature type="compositionally biased region" description="Basic and acidic residues" evidence="10">
    <location>
        <begin position="141"/>
        <end position="159"/>
    </location>
</feature>
<reference evidence="13" key="4">
    <citation type="submission" date="2018-10" db="EMBL/GenBank/DDBJ databases">
        <authorList>
            <person name="Hovde B."/>
            <person name="Zhang X."/>
        </authorList>
    </citation>
    <scope>NUCLEOTIDE SEQUENCE [LARGE SCALE GENOMIC DNA]</scope>
    <source>
        <strain evidence="13">UTEX 25</strain>
    </source>
</reference>